<dbReference type="Pfam" id="PF12736">
    <property type="entry name" value="CABIT"/>
    <property type="match status" value="1"/>
</dbReference>
<dbReference type="InterPro" id="IPR013761">
    <property type="entry name" value="SAM/pointed_sf"/>
</dbReference>
<gene>
    <name evidence="5" type="primary">GAREM2</name>
</gene>
<dbReference type="Proteomes" id="UP000694540">
    <property type="component" value="Unplaced"/>
</dbReference>
<dbReference type="PANTHER" id="PTHR14454">
    <property type="entry name" value="GRB2-ASSOCIATED AND REGULATOR OF MAPK PROTEIN FAMILY MEMBER"/>
    <property type="match status" value="1"/>
</dbReference>
<evidence type="ECO:0000256" key="3">
    <source>
        <dbReference type="SAM" id="MobiDB-lite"/>
    </source>
</evidence>
<dbReference type="AlphaFoldDB" id="A0A8C3WI68"/>
<sequence>RRRMPDRGKFKLLEQARDVREPVRYFSSVEEVASVFPDRIFVMEAITFSVKVVSGEFSEDSEVYNFTLHAGDELTLMGQAEILCAKTTKERSRFTTLLRKLGRAGALAGVGGGGPGGAGAAGGGGGARPIKGKMPCLICMNHRTNESLSLPFQCQGRFSTRSPLELQMQEGEHTVRAIIERVRLPVNVLVPSRPPRNPYDLHPVREGHCYKLVSIISKTVVLGLALRREGPAPLHFLLLTDTPRFALPQGLLAGDPRVERLVRDSASYCRERFDPDEYSTAVREAPAELADDCASPRRARLCLPAPPRAPAPARAPAPGPAGDGDQEYVSPDWAGAPEPAAPPTEIPYEELWTHQAAEGLSEGRARPLPGPDLISFGATGPPRLEPEVAPPPPVPPKSEAVKEECRLLNAPPVPPRGGSGSGRLSGSPPVPPRFPKLQPVHSPSSSLSYYSSGLQDGAGSRSGSGSPSPDAYSLYCYPCTWGDCKDPAPEPFDPFELGRGSSPEPELLRCQEPRAVGAPGPGLSPLGPPKAFEPEGLVLRQVPAPLSPAALQGSEAGGARLLLTQGRPEGPPASPRDGAIGWGGRDASSWQPPADLSALSLEEVSRSLRFIGLSEDVVSFFARERIDGSIFVQLSEDILADDFHLTKLQVKKIMQFIKGWRPKI</sequence>
<proteinExistence type="inferred from homology"/>
<reference evidence="5" key="2">
    <citation type="submission" date="2025-09" db="UniProtKB">
        <authorList>
            <consortium name="Ensembl"/>
        </authorList>
    </citation>
    <scope>IDENTIFICATION</scope>
</reference>
<evidence type="ECO:0000313" key="6">
    <source>
        <dbReference type="Proteomes" id="UP000694540"/>
    </source>
</evidence>
<dbReference type="InterPro" id="IPR025946">
    <property type="entry name" value="CABIT_dom"/>
</dbReference>
<dbReference type="InterPro" id="IPR052281">
    <property type="entry name" value="GAREM"/>
</dbReference>
<dbReference type="SUPFAM" id="SSF47769">
    <property type="entry name" value="SAM/Pointed domain"/>
    <property type="match status" value="1"/>
</dbReference>
<evidence type="ECO:0000256" key="1">
    <source>
        <dbReference type="ARBA" id="ARBA00006392"/>
    </source>
</evidence>
<evidence type="ECO:0000256" key="2">
    <source>
        <dbReference type="ARBA" id="ARBA00022553"/>
    </source>
</evidence>
<dbReference type="CDD" id="cd09525">
    <property type="entry name" value="SAM_GAREM"/>
    <property type="match status" value="1"/>
</dbReference>
<dbReference type="Ensembl" id="ENSCWAT00000012136.1">
    <property type="protein sequence ID" value="ENSCWAP00000011143.1"/>
    <property type="gene ID" value="ENSCWAG00000008629.1"/>
</dbReference>
<keyword evidence="2" id="KW-0597">Phosphoprotein</keyword>
<evidence type="ECO:0000259" key="4">
    <source>
        <dbReference type="Pfam" id="PF12736"/>
    </source>
</evidence>
<keyword evidence="6" id="KW-1185">Reference proteome</keyword>
<accession>A0A8C3WI68</accession>
<feature type="compositionally biased region" description="Low complexity" evidence="3">
    <location>
        <begin position="442"/>
        <end position="469"/>
    </location>
</feature>
<name>A0A8C3WI68_9CETA</name>
<reference evidence="5" key="1">
    <citation type="submission" date="2025-08" db="UniProtKB">
        <authorList>
            <consortium name="Ensembl"/>
        </authorList>
    </citation>
    <scope>IDENTIFICATION</scope>
</reference>
<feature type="domain" description="CABIT" evidence="4">
    <location>
        <begin position="8"/>
        <end position="230"/>
    </location>
</feature>
<dbReference type="PANTHER" id="PTHR14454:SF5">
    <property type="entry name" value="GRB2-ASSOCIATED AND REGULATOR OF MAPK PROTEIN 2"/>
    <property type="match status" value="1"/>
</dbReference>
<dbReference type="GeneTree" id="ENSGT00530000063834"/>
<dbReference type="Gene3D" id="1.10.150.50">
    <property type="entry name" value="Transcription Factor, Ets-1"/>
    <property type="match status" value="1"/>
</dbReference>
<comment type="similarity">
    <text evidence="1">Belongs to the GAREM family.</text>
</comment>
<feature type="region of interest" description="Disordered" evidence="3">
    <location>
        <begin position="362"/>
        <end position="469"/>
    </location>
</feature>
<protein>
    <submittedName>
        <fullName evidence="5">GRB2 associated regulator of MAPK1 subtype 2</fullName>
    </submittedName>
</protein>
<organism evidence="5 6">
    <name type="scientific">Catagonus wagneri</name>
    <name type="common">Chacoan peccary</name>
    <dbReference type="NCBI Taxonomy" id="51154"/>
    <lineage>
        <taxon>Eukaryota</taxon>
        <taxon>Metazoa</taxon>
        <taxon>Chordata</taxon>
        <taxon>Craniata</taxon>
        <taxon>Vertebrata</taxon>
        <taxon>Euteleostomi</taxon>
        <taxon>Mammalia</taxon>
        <taxon>Eutheria</taxon>
        <taxon>Laurasiatheria</taxon>
        <taxon>Artiodactyla</taxon>
        <taxon>Suina</taxon>
        <taxon>Tayassuidae</taxon>
        <taxon>Catagonus</taxon>
    </lineage>
</organism>
<feature type="region of interest" description="Disordered" evidence="3">
    <location>
        <begin position="304"/>
        <end position="344"/>
    </location>
</feature>
<feature type="compositionally biased region" description="Pro residues" evidence="3">
    <location>
        <begin position="304"/>
        <end position="319"/>
    </location>
</feature>
<evidence type="ECO:0000313" key="5">
    <source>
        <dbReference type="Ensembl" id="ENSCWAP00000011143.1"/>
    </source>
</evidence>